<evidence type="ECO:0000256" key="5">
    <source>
        <dbReference type="ARBA" id="ARBA00023136"/>
    </source>
</evidence>
<evidence type="ECO:0000256" key="6">
    <source>
        <dbReference type="ARBA" id="ARBA00029467"/>
    </source>
</evidence>
<feature type="transmembrane region" description="Helical" evidence="7">
    <location>
        <begin position="208"/>
        <end position="235"/>
    </location>
</feature>
<evidence type="ECO:0000256" key="2">
    <source>
        <dbReference type="ARBA" id="ARBA00022692"/>
    </source>
</evidence>
<gene>
    <name evidence="8" type="ORF">LUZ62_040564</name>
</gene>
<feature type="transmembrane region" description="Helical" evidence="7">
    <location>
        <begin position="128"/>
        <end position="146"/>
    </location>
</feature>
<dbReference type="InterPro" id="IPR009606">
    <property type="entry name" value="DEAL/Modifying_wall_lignin1/2"/>
</dbReference>
<organism evidence="8 9">
    <name type="scientific">Rhynchospora pubera</name>
    <dbReference type="NCBI Taxonomy" id="906938"/>
    <lineage>
        <taxon>Eukaryota</taxon>
        <taxon>Viridiplantae</taxon>
        <taxon>Streptophyta</taxon>
        <taxon>Embryophyta</taxon>
        <taxon>Tracheophyta</taxon>
        <taxon>Spermatophyta</taxon>
        <taxon>Magnoliopsida</taxon>
        <taxon>Liliopsida</taxon>
        <taxon>Poales</taxon>
        <taxon>Cyperaceae</taxon>
        <taxon>Cyperoideae</taxon>
        <taxon>Rhynchosporeae</taxon>
        <taxon>Rhynchospora</taxon>
    </lineage>
</organism>
<evidence type="ECO:0000313" key="8">
    <source>
        <dbReference type="EMBL" id="KAJ4789318.1"/>
    </source>
</evidence>
<comment type="subcellular location">
    <subcellularLocation>
        <location evidence="1">Endomembrane system</location>
        <topology evidence="1">Multi-pass membrane protein</topology>
    </subcellularLocation>
</comment>
<evidence type="ECO:0000256" key="3">
    <source>
        <dbReference type="ARBA" id="ARBA00022729"/>
    </source>
</evidence>
<comment type="caution">
    <text evidence="8">The sequence shown here is derived from an EMBL/GenBank/DDBJ whole genome shotgun (WGS) entry which is preliminary data.</text>
</comment>
<reference evidence="8" key="1">
    <citation type="submission" date="2022-08" db="EMBL/GenBank/DDBJ databases">
        <authorList>
            <person name="Marques A."/>
        </authorList>
    </citation>
    <scope>NUCLEOTIDE SEQUENCE</scope>
    <source>
        <strain evidence="8">RhyPub2mFocal</strain>
        <tissue evidence="8">Leaves</tissue>
    </source>
</reference>
<feature type="transmembrane region" description="Helical" evidence="7">
    <location>
        <begin position="261"/>
        <end position="280"/>
    </location>
</feature>
<dbReference type="Proteomes" id="UP001140206">
    <property type="component" value="Chromosome 2"/>
</dbReference>
<dbReference type="InterPro" id="IPR052222">
    <property type="entry name" value="DESIGUAL"/>
</dbReference>
<dbReference type="PANTHER" id="PTHR31769">
    <property type="entry name" value="OS07G0462200 PROTEIN-RELATED"/>
    <property type="match status" value="1"/>
</dbReference>
<sequence length="319" mass="35290">MDMFLLNNICSGSNIRLQSKNNSMDRPATVSSILLNATTKKKPQEISLLQDSYESGHQLKHRSQDNLFPKLNTPQFLFIDEFAPRLFIRLLVVTPQHQTHFCFFLPFLVTFSLTSALQEMALNSTWSLALGVAFFGTLSFIFGVIAENKKPPFGTAIKGKDVVICKYPSDPTVALGILSILALVVSWVVGHAVVFYPYNGKSVPRETLFRSCSLVVFIFIAELTNALALIFLAWATVTEGLHLSRNVHHNLSTDCPTAKTGLFGGAAFIALDATLFWLVCQMLTLNVRADFLDEDQDAKGHYGQVYGTDYDAISAPNKA</sequence>
<evidence type="ECO:0000313" key="9">
    <source>
        <dbReference type="Proteomes" id="UP001140206"/>
    </source>
</evidence>
<dbReference type="AlphaFoldDB" id="A0AAV8FEL2"/>
<evidence type="ECO:0000256" key="1">
    <source>
        <dbReference type="ARBA" id="ARBA00004127"/>
    </source>
</evidence>
<keyword evidence="5 7" id="KW-0472">Membrane</keyword>
<evidence type="ECO:0000256" key="4">
    <source>
        <dbReference type="ARBA" id="ARBA00022989"/>
    </source>
</evidence>
<keyword evidence="9" id="KW-1185">Reference proteome</keyword>
<dbReference type="Pfam" id="PF06749">
    <property type="entry name" value="DUF1218"/>
    <property type="match status" value="1"/>
</dbReference>
<name>A0AAV8FEL2_9POAL</name>
<keyword evidence="4 7" id="KW-1133">Transmembrane helix</keyword>
<keyword evidence="3" id="KW-0732">Signal</keyword>
<dbReference type="EMBL" id="JAMFTS010000002">
    <property type="protein sequence ID" value="KAJ4789318.1"/>
    <property type="molecule type" value="Genomic_DNA"/>
</dbReference>
<dbReference type="GO" id="GO:0012505">
    <property type="term" value="C:endomembrane system"/>
    <property type="evidence" value="ECO:0007669"/>
    <property type="project" value="UniProtKB-SubCell"/>
</dbReference>
<feature type="transmembrane region" description="Helical" evidence="7">
    <location>
        <begin position="173"/>
        <end position="196"/>
    </location>
</feature>
<comment type="similarity">
    <text evidence="6">Belongs to the DESIGUAL family.</text>
</comment>
<proteinExistence type="inferred from homology"/>
<feature type="transmembrane region" description="Helical" evidence="7">
    <location>
        <begin position="98"/>
        <end position="116"/>
    </location>
</feature>
<evidence type="ECO:0000256" key="7">
    <source>
        <dbReference type="SAM" id="Phobius"/>
    </source>
</evidence>
<protein>
    <submittedName>
        <fullName evidence="8">Keratin-associated protein (DUF1218)</fullName>
    </submittedName>
</protein>
<keyword evidence="2 7" id="KW-0812">Transmembrane</keyword>
<accession>A0AAV8FEL2</accession>